<evidence type="ECO:0000313" key="2">
    <source>
        <dbReference type="EMBL" id="CAI6251648.1"/>
    </source>
</evidence>
<dbReference type="AlphaFoldDB" id="A0A9W4U2Q2"/>
<evidence type="ECO:0000313" key="3">
    <source>
        <dbReference type="Proteomes" id="UP001152607"/>
    </source>
</evidence>
<feature type="region of interest" description="Disordered" evidence="1">
    <location>
        <begin position="72"/>
        <end position="100"/>
    </location>
</feature>
<keyword evidence="3" id="KW-1185">Reference proteome</keyword>
<gene>
    <name evidence="2" type="ORF">PDIGIT_LOCUS994</name>
</gene>
<proteinExistence type="predicted"/>
<feature type="region of interest" description="Disordered" evidence="1">
    <location>
        <begin position="1"/>
        <end position="42"/>
    </location>
</feature>
<organism evidence="2 3">
    <name type="scientific">Periconia digitata</name>
    <dbReference type="NCBI Taxonomy" id="1303443"/>
    <lineage>
        <taxon>Eukaryota</taxon>
        <taxon>Fungi</taxon>
        <taxon>Dikarya</taxon>
        <taxon>Ascomycota</taxon>
        <taxon>Pezizomycotina</taxon>
        <taxon>Dothideomycetes</taxon>
        <taxon>Pleosporomycetidae</taxon>
        <taxon>Pleosporales</taxon>
        <taxon>Massarineae</taxon>
        <taxon>Periconiaceae</taxon>
        <taxon>Periconia</taxon>
    </lineage>
</organism>
<protein>
    <submittedName>
        <fullName evidence="2">Uncharacterized protein</fullName>
    </submittedName>
</protein>
<dbReference type="Proteomes" id="UP001152607">
    <property type="component" value="Unassembled WGS sequence"/>
</dbReference>
<evidence type="ECO:0000256" key="1">
    <source>
        <dbReference type="SAM" id="MobiDB-lite"/>
    </source>
</evidence>
<sequence length="260" mass="28994">MFSADLSWTEASVEKVGERRERKARERPTPSATPSINSTISSRASIKSIAKDKVLFWTSNLKKAKSLKPIKNVVSERPSTSRSTTASHSRKTSSSSPRHIDIEIPYDLRDPTLQPPAWTYSSSLSSKLPSGQPIDLPVHEVPELEGDVSSRGIKSNASRSPREQHWNMKILGREKPTEETKETHHFNPGSFAPCIIRRAPDVAELAAVDTYKSPDGKRRRRVVCAGFNDIATDQSQTSIFRESGRLSRFRGTELTRPSGR</sequence>
<accession>A0A9W4U2Q2</accession>
<feature type="compositionally biased region" description="Basic and acidic residues" evidence="1">
    <location>
        <begin position="12"/>
        <end position="28"/>
    </location>
</feature>
<comment type="caution">
    <text evidence="2">The sequence shown here is derived from an EMBL/GenBank/DDBJ whole genome shotgun (WGS) entry which is preliminary data.</text>
</comment>
<dbReference type="OrthoDB" id="3902588at2759"/>
<dbReference type="EMBL" id="CAOQHR010000001">
    <property type="protein sequence ID" value="CAI6251648.1"/>
    <property type="molecule type" value="Genomic_DNA"/>
</dbReference>
<reference evidence="2" key="1">
    <citation type="submission" date="2023-01" db="EMBL/GenBank/DDBJ databases">
        <authorList>
            <person name="Van Ghelder C."/>
            <person name="Rancurel C."/>
        </authorList>
    </citation>
    <scope>NUCLEOTIDE SEQUENCE</scope>
    <source>
        <strain evidence="2">CNCM I-4278</strain>
    </source>
</reference>
<name>A0A9W4U2Q2_9PLEO</name>
<feature type="compositionally biased region" description="Low complexity" evidence="1">
    <location>
        <begin position="75"/>
        <end position="97"/>
    </location>
</feature>